<organism evidence="5 6">
    <name type="scientific">Ziziphus jujuba</name>
    <name type="common">Chinese jujube</name>
    <name type="synonym">Ziziphus sativa</name>
    <dbReference type="NCBI Taxonomy" id="326968"/>
    <lineage>
        <taxon>Eukaryota</taxon>
        <taxon>Viridiplantae</taxon>
        <taxon>Streptophyta</taxon>
        <taxon>Embryophyta</taxon>
        <taxon>Tracheophyta</taxon>
        <taxon>Spermatophyta</taxon>
        <taxon>Magnoliopsida</taxon>
        <taxon>eudicotyledons</taxon>
        <taxon>Gunneridae</taxon>
        <taxon>Pentapetalae</taxon>
        <taxon>rosids</taxon>
        <taxon>fabids</taxon>
        <taxon>Rosales</taxon>
        <taxon>Rhamnaceae</taxon>
        <taxon>Paliureae</taxon>
        <taxon>Ziziphus</taxon>
    </lineage>
</organism>
<proteinExistence type="inferred from homology"/>
<feature type="region of interest" description="Disordered" evidence="4">
    <location>
        <begin position="1"/>
        <end position="28"/>
    </location>
</feature>
<sequence length="456" mass="51279">MSSRRPKALLWQSKTSTTNTAHPSSQSSHLLRSCGSFSDRGFLVNLRLLKPSFHGGCQSLSTLSSDISLSSMLLESLSSNEDSRMGNPGSDRIRWNATPKQVSEIIDMIRRGENDLESKLDSINVSFSVASVFQIFGVLNCEKVSALRFFDWIRGSQPNICSNYDVCSLVIDNCGRLNDFEAMLSIMNGFAQRGIRLTQKAFGFLTVLILDKPLVMDSVRKVVRVLNEVGGSCGNSGVQSLIEMFSILGSFEMAKFVIQMTERKVSYYYMIIREKCRRCDFVGAMAIIDEMRQLGCEPTVNIYNYILSTLFKNNGSAEASKLLKEMEEKNCPPDELTFEILICHSCKLGEFVYAKELLDGMVSRGLEPRVSTHVALVKAYFDMQRYEEAYNYVVDTSLKHRYSSNMIYSVLISLHQKKGNVVTALSVLSDMTKKGLRPNFSVYRRLENVSRCQAGI</sequence>
<evidence type="ECO:0000256" key="1">
    <source>
        <dbReference type="ARBA" id="ARBA00007626"/>
    </source>
</evidence>
<dbReference type="Pfam" id="PF13041">
    <property type="entry name" value="PPR_2"/>
    <property type="match status" value="1"/>
</dbReference>
<protein>
    <submittedName>
        <fullName evidence="6">Pentatricopeptide repeat-containing protein At1g53330</fullName>
    </submittedName>
</protein>
<comment type="similarity">
    <text evidence="1">Belongs to the PPR family. P subfamily.</text>
</comment>
<keyword evidence="5" id="KW-1185">Reference proteome</keyword>
<dbReference type="InterPro" id="IPR002885">
    <property type="entry name" value="PPR_rpt"/>
</dbReference>
<accession>A0A6P6G9D9</accession>
<dbReference type="PROSITE" id="PS51375">
    <property type="entry name" value="PPR"/>
    <property type="match status" value="3"/>
</dbReference>
<keyword evidence="2" id="KW-0677">Repeat</keyword>
<dbReference type="InParanoid" id="A0A6P6G9D9"/>
<evidence type="ECO:0000313" key="6">
    <source>
        <dbReference type="RefSeq" id="XP_024930739.2"/>
    </source>
</evidence>
<gene>
    <name evidence="6" type="primary">LOC107421429</name>
</gene>
<dbReference type="PANTHER" id="PTHR47936">
    <property type="entry name" value="PPR_LONG DOMAIN-CONTAINING PROTEIN"/>
    <property type="match status" value="1"/>
</dbReference>
<dbReference type="Gene3D" id="1.25.40.10">
    <property type="entry name" value="Tetratricopeptide repeat domain"/>
    <property type="match status" value="1"/>
</dbReference>
<dbReference type="PANTHER" id="PTHR47936:SF3">
    <property type="entry name" value="PENTACOTRIPEPTIDE-REPEAT REGION OF PRORP DOMAIN-CONTAINING PROTEIN"/>
    <property type="match status" value="1"/>
</dbReference>
<feature type="repeat" description="PPR" evidence="3">
    <location>
        <begin position="299"/>
        <end position="333"/>
    </location>
</feature>
<feature type="repeat" description="PPR" evidence="3">
    <location>
        <begin position="404"/>
        <end position="438"/>
    </location>
</feature>
<dbReference type="Proteomes" id="UP001652623">
    <property type="component" value="Chromosome 5"/>
</dbReference>
<feature type="compositionally biased region" description="Polar residues" evidence="4">
    <location>
        <begin position="12"/>
        <end position="28"/>
    </location>
</feature>
<evidence type="ECO:0000313" key="5">
    <source>
        <dbReference type="Proteomes" id="UP001652623"/>
    </source>
</evidence>
<dbReference type="RefSeq" id="XP_024930739.2">
    <property type="nucleotide sequence ID" value="XM_025074971.3"/>
</dbReference>
<name>A0A6P6G9D9_ZIZJJ</name>
<dbReference type="Pfam" id="PF01535">
    <property type="entry name" value="PPR"/>
    <property type="match status" value="1"/>
</dbReference>
<feature type="repeat" description="PPR" evidence="3">
    <location>
        <begin position="334"/>
        <end position="368"/>
    </location>
</feature>
<dbReference type="AlphaFoldDB" id="A0A6P6G9D9"/>
<evidence type="ECO:0000256" key="4">
    <source>
        <dbReference type="SAM" id="MobiDB-lite"/>
    </source>
</evidence>
<evidence type="ECO:0000256" key="2">
    <source>
        <dbReference type="ARBA" id="ARBA00022737"/>
    </source>
</evidence>
<reference evidence="6" key="1">
    <citation type="submission" date="2025-08" db="UniProtKB">
        <authorList>
            <consortium name="RefSeq"/>
        </authorList>
    </citation>
    <scope>IDENTIFICATION</scope>
    <source>
        <tissue evidence="6">Seedling</tissue>
    </source>
</reference>
<dbReference type="NCBIfam" id="TIGR00756">
    <property type="entry name" value="PPR"/>
    <property type="match status" value="4"/>
</dbReference>
<dbReference type="InterPro" id="IPR011990">
    <property type="entry name" value="TPR-like_helical_dom_sf"/>
</dbReference>
<dbReference type="GeneID" id="107421429"/>
<dbReference type="KEGG" id="zju:107421429"/>
<evidence type="ECO:0000256" key="3">
    <source>
        <dbReference type="PROSITE-ProRule" id="PRU00708"/>
    </source>
</evidence>